<reference evidence="1" key="1">
    <citation type="journal article" date="2021" name="New Phytol.">
        <title>Evolutionary innovations through gain and loss of genes in the ectomycorrhizal Boletales.</title>
        <authorList>
            <person name="Wu G."/>
            <person name="Miyauchi S."/>
            <person name="Morin E."/>
            <person name="Kuo A."/>
            <person name="Drula E."/>
            <person name="Varga T."/>
            <person name="Kohler A."/>
            <person name="Feng B."/>
            <person name="Cao Y."/>
            <person name="Lipzen A."/>
            <person name="Daum C."/>
            <person name="Hundley H."/>
            <person name="Pangilinan J."/>
            <person name="Johnson J."/>
            <person name="Barry K."/>
            <person name="LaButti K."/>
            <person name="Ng V."/>
            <person name="Ahrendt S."/>
            <person name="Min B."/>
            <person name="Choi I.G."/>
            <person name="Park H."/>
            <person name="Plett J.M."/>
            <person name="Magnuson J."/>
            <person name="Spatafora J.W."/>
            <person name="Nagy L.G."/>
            <person name="Henrissat B."/>
            <person name="Grigoriev I.V."/>
            <person name="Yang Z.L."/>
            <person name="Xu J."/>
            <person name="Martin F.M."/>
        </authorList>
    </citation>
    <scope>NUCLEOTIDE SEQUENCE</scope>
    <source>
        <strain evidence="1">ATCC 28755</strain>
    </source>
</reference>
<proteinExistence type="predicted"/>
<organism evidence="1 2">
    <name type="scientific">Hygrophoropsis aurantiaca</name>
    <dbReference type="NCBI Taxonomy" id="72124"/>
    <lineage>
        <taxon>Eukaryota</taxon>
        <taxon>Fungi</taxon>
        <taxon>Dikarya</taxon>
        <taxon>Basidiomycota</taxon>
        <taxon>Agaricomycotina</taxon>
        <taxon>Agaricomycetes</taxon>
        <taxon>Agaricomycetidae</taxon>
        <taxon>Boletales</taxon>
        <taxon>Coniophorineae</taxon>
        <taxon>Hygrophoropsidaceae</taxon>
        <taxon>Hygrophoropsis</taxon>
    </lineage>
</organism>
<evidence type="ECO:0000313" key="1">
    <source>
        <dbReference type="EMBL" id="KAH7902751.1"/>
    </source>
</evidence>
<accession>A0ACB7ZNI9</accession>
<name>A0ACB7ZNI9_9AGAM</name>
<gene>
    <name evidence="1" type="ORF">BJ138DRAFT_1121150</name>
</gene>
<evidence type="ECO:0000313" key="2">
    <source>
        <dbReference type="Proteomes" id="UP000790377"/>
    </source>
</evidence>
<comment type="caution">
    <text evidence="1">The sequence shown here is derived from an EMBL/GenBank/DDBJ whole genome shotgun (WGS) entry which is preliminary data.</text>
</comment>
<protein>
    <submittedName>
        <fullName evidence="1">Uncharacterized protein</fullName>
    </submittedName>
</protein>
<dbReference type="Proteomes" id="UP000790377">
    <property type="component" value="Unassembled WGS sequence"/>
</dbReference>
<keyword evidence="2" id="KW-1185">Reference proteome</keyword>
<sequence>MTINSTLLELSNDLAAAREKVSALELQYALELLRVARIALRMETEGANPESEGTNPESEGTSPEITPSENCAAPDSALMDFIFGYYAAKYNKHPDQLMVSK</sequence>
<dbReference type="EMBL" id="MU269587">
    <property type="protein sequence ID" value="KAH7902751.1"/>
    <property type="molecule type" value="Genomic_DNA"/>
</dbReference>